<evidence type="ECO:0000313" key="2">
    <source>
        <dbReference type="Proteomes" id="UP000059680"/>
    </source>
</evidence>
<keyword evidence="2" id="KW-1185">Reference proteome</keyword>
<reference evidence="1 2" key="2">
    <citation type="journal article" date="2013" name="Plant Cell Physiol.">
        <title>Rice Annotation Project Database (RAP-DB): an integrative and interactive database for rice genomics.</title>
        <authorList>
            <person name="Sakai H."/>
            <person name="Lee S.S."/>
            <person name="Tanaka T."/>
            <person name="Numa H."/>
            <person name="Kim J."/>
            <person name="Kawahara Y."/>
            <person name="Wakimoto H."/>
            <person name="Yang C.C."/>
            <person name="Iwamoto M."/>
            <person name="Abe T."/>
            <person name="Yamada Y."/>
            <person name="Muto A."/>
            <person name="Inokuchi H."/>
            <person name="Ikemura T."/>
            <person name="Matsumoto T."/>
            <person name="Sasaki T."/>
            <person name="Itoh T."/>
        </authorList>
    </citation>
    <scope>NUCLEOTIDE SEQUENCE [LARGE SCALE GENOMIC DNA]</scope>
    <source>
        <strain evidence="2">cv. Nipponbare</strain>
    </source>
</reference>
<organism evidence="1 2">
    <name type="scientific">Oryza sativa subsp. japonica</name>
    <name type="common">Rice</name>
    <dbReference type="NCBI Taxonomy" id="39947"/>
    <lineage>
        <taxon>Eukaryota</taxon>
        <taxon>Viridiplantae</taxon>
        <taxon>Streptophyta</taxon>
        <taxon>Embryophyta</taxon>
        <taxon>Tracheophyta</taxon>
        <taxon>Spermatophyta</taxon>
        <taxon>Magnoliopsida</taxon>
        <taxon>Liliopsida</taxon>
        <taxon>Poales</taxon>
        <taxon>Poaceae</taxon>
        <taxon>BOP clade</taxon>
        <taxon>Oryzoideae</taxon>
        <taxon>Oryzeae</taxon>
        <taxon>Oryzinae</taxon>
        <taxon>Oryza</taxon>
        <taxon>Oryza sativa</taxon>
    </lineage>
</organism>
<evidence type="ECO:0000313" key="1">
    <source>
        <dbReference type="EMBL" id="BAS71417.1"/>
    </source>
</evidence>
<dbReference type="EMBL" id="AP014957">
    <property type="protein sequence ID" value="BAS71417.1"/>
    <property type="molecule type" value="Genomic_DNA"/>
</dbReference>
<proteinExistence type="predicted"/>
<dbReference type="PaxDb" id="39947-A0A0N7KCP8"/>
<name>A0A0N7KCP8_ORYSJ</name>
<dbReference type="Proteomes" id="UP000059680">
    <property type="component" value="Chromosome 1"/>
</dbReference>
<dbReference type="AlphaFoldDB" id="A0A0N7KCP8"/>
<sequence length="119" mass="12995">MASRPPSREKRGYWLSASLADRSTRPSELFTHDARRGCCCCWAFLAAASSRSSCRIICSSVTAAAASLSATPTDDAVDVGTVRKDDDAASAPTSRRCIVVDVESTPWQKLRMPLRRRMV</sequence>
<gene>
    <name evidence="1" type="ordered locus">Os01g0260301</name>
    <name evidence="1" type="ORF">OSNPB_010260301</name>
</gene>
<accession>A0A0N7KCP8</accession>
<reference evidence="1 2" key="3">
    <citation type="journal article" date="2013" name="Rice">
        <title>Improvement of the Oryza sativa Nipponbare reference genome using next generation sequence and optical map data.</title>
        <authorList>
            <person name="Kawahara Y."/>
            <person name="de la Bastide M."/>
            <person name="Hamilton J.P."/>
            <person name="Kanamori H."/>
            <person name="McCombie W.R."/>
            <person name="Ouyang S."/>
            <person name="Schwartz D.C."/>
            <person name="Tanaka T."/>
            <person name="Wu J."/>
            <person name="Zhou S."/>
            <person name="Childs K.L."/>
            <person name="Davidson R.M."/>
            <person name="Lin H."/>
            <person name="Quesada-Ocampo L."/>
            <person name="Vaillancourt B."/>
            <person name="Sakai H."/>
            <person name="Lee S.S."/>
            <person name="Kim J."/>
            <person name="Numa H."/>
            <person name="Itoh T."/>
            <person name="Buell C.R."/>
            <person name="Matsumoto T."/>
        </authorList>
    </citation>
    <scope>NUCLEOTIDE SEQUENCE [LARGE SCALE GENOMIC DNA]</scope>
    <source>
        <strain evidence="2">cv. Nipponbare</strain>
    </source>
</reference>
<protein>
    <submittedName>
        <fullName evidence="1">Os01g0260301 protein</fullName>
    </submittedName>
</protein>
<dbReference type="InParanoid" id="A0A0N7KCP8"/>
<reference evidence="2" key="1">
    <citation type="journal article" date="2005" name="Nature">
        <title>The map-based sequence of the rice genome.</title>
        <authorList>
            <consortium name="International rice genome sequencing project (IRGSP)"/>
            <person name="Matsumoto T."/>
            <person name="Wu J."/>
            <person name="Kanamori H."/>
            <person name="Katayose Y."/>
            <person name="Fujisawa M."/>
            <person name="Namiki N."/>
            <person name="Mizuno H."/>
            <person name="Yamamoto K."/>
            <person name="Antonio B.A."/>
            <person name="Baba T."/>
            <person name="Sakata K."/>
            <person name="Nagamura Y."/>
            <person name="Aoki H."/>
            <person name="Arikawa K."/>
            <person name="Arita K."/>
            <person name="Bito T."/>
            <person name="Chiden Y."/>
            <person name="Fujitsuka N."/>
            <person name="Fukunaka R."/>
            <person name="Hamada M."/>
            <person name="Harada C."/>
            <person name="Hayashi A."/>
            <person name="Hijishita S."/>
            <person name="Honda M."/>
            <person name="Hosokawa S."/>
            <person name="Ichikawa Y."/>
            <person name="Idonuma A."/>
            <person name="Iijima M."/>
            <person name="Ikeda M."/>
            <person name="Ikeno M."/>
            <person name="Ito K."/>
            <person name="Ito S."/>
            <person name="Ito T."/>
            <person name="Ito Y."/>
            <person name="Ito Y."/>
            <person name="Iwabuchi A."/>
            <person name="Kamiya K."/>
            <person name="Karasawa W."/>
            <person name="Kurita K."/>
            <person name="Katagiri S."/>
            <person name="Kikuta A."/>
            <person name="Kobayashi H."/>
            <person name="Kobayashi N."/>
            <person name="Machita K."/>
            <person name="Maehara T."/>
            <person name="Masukawa M."/>
            <person name="Mizubayashi T."/>
            <person name="Mukai Y."/>
            <person name="Nagasaki H."/>
            <person name="Nagata Y."/>
            <person name="Naito S."/>
            <person name="Nakashima M."/>
            <person name="Nakama Y."/>
            <person name="Nakamichi Y."/>
            <person name="Nakamura M."/>
            <person name="Meguro A."/>
            <person name="Negishi M."/>
            <person name="Ohta I."/>
            <person name="Ohta T."/>
            <person name="Okamoto M."/>
            <person name="Ono N."/>
            <person name="Saji S."/>
            <person name="Sakaguchi M."/>
            <person name="Sakai K."/>
            <person name="Shibata M."/>
            <person name="Shimokawa T."/>
            <person name="Song J."/>
            <person name="Takazaki Y."/>
            <person name="Terasawa K."/>
            <person name="Tsugane M."/>
            <person name="Tsuji K."/>
            <person name="Ueda S."/>
            <person name="Waki K."/>
            <person name="Yamagata H."/>
            <person name="Yamamoto M."/>
            <person name="Yamamoto S."/>
            <person name="Yamane H."/>
            <person name="Yoshiki S."/>
            <person name="Yoshihara R."/>
            <person name="Yukawa K."/>
            <person name="Zhong H."/>
            <person name="Yano M."/>
            <person name="Yuan Q."/>
            <person name="Ouyang S."/>
            <person name="Liu J."/>
            <person name="Jones K.M."/>
            <person name="Gansberger K."/>
            <person name="Moffat K."/>
            <person name="Hill J."/>
            <person name="Bera J."/>
            <person name="Fadrosh D."/>
            <person name="Jin S."/>
            <person name="Johri S."/>
            <person name="Kim M."/>
            <person name="Overton L."/>
            <person name="Reardon M."/>
            <person name="Tsitrin T."/>
            <person name="Vuong H."/>
            <person name="Weaver B."/>
            <person name="Ciecko A."/>
            <person name="Tallon L."/>
            <person name="Jackson J."/>
            <person name="Pai G."/>
            <person name="Aken S.V."/>
            <person name="Utterback T."/>
            <person name="Reidmuller S."/>
            <person name="Feldblyum T."/>
            <person name="Hsiao J."/>
            <person name="Zismann V."/>
            <person name="Iobst S."/>
            <person name="de Vazeille A.R."/>
            <person name="Buell C.R."/>
            <person name="Ying K."/>
            <person name="Li Y."/>
            <person name="Lu T."/>
            <person name="Huang Y."/>
            <person name="Zhao Q."/>
            <person name="Feng Q."/>
            <person name="Zhang L."/>
            <person name="Zhu J."/>
            <person name="Weng Q."/>
            <person name="Mu J."/>
            <person name="Lu Y."/>
            <person name="Fan D."/>
            <person name="Liu Y."/>
            <person name="Guan J."/>
            <person name="Zhang Y."/>
            <person name="Yu S."/>
            <person name="Liu X."/>
            <person name="Zhang Y."/>
            <person name="Hong G."/>
            <person name="Han B."/>
            <person name="Choisne N."/>
            <person name="Demange N."/>
            <person name="Orjeda G."/>
            <person name="Samain S."/>
            <person name="Cattolico L."/>
            <person name="Pelletier E."/>
            <person name="Couloux A."/>
            <person name="Segurens B."/>
            <person name="Wincker P."/>
            <person name="D'Hont A."/>
            <person name="Scarpelli C."/>
            <person name="Weissenbach J."/>
            <person name="Salanoubat M."/>
            <person name="Quetier F."/>
            <person name="Yu Y."/>
            <person name="Kim H.R."/>
            <person name="Rambo T."/>
            <person name="Currie J."/>
            <person name="Collura K."/>
            <person name="Luo M."/>
            <person name="Yang T."/>
            <person name="Ammiraju J.S.S."/>
            <person name="Engler F."/>
            <person name="Soderlund C."/>
            <person name="Wing R.A."/>
            <person name="Palmer L.E."/>
            <person name="de la Bastide M."/>
            <person name="Spiegel L."/>
            <person name="Nascimento L."/>
            <person name="Zutavern T."/>
            <person name="O'Shaughnessy A."/>
            <person name="Dike S."/>
            <person name="Dedhia N."/>
            <person name="Preston R."/>
            <person name="Balija V."/>
            <person name="McCombie W.R."/>
            <person name="Chow T."/>
            <person name="Chen H."/>
            <person name="Chung M."/>
            <person name="Chen C."/>
            <person name="Shaw J."/>
            <person name="Wu H."/>
            <person name="Hsiao K."/>
            <person name="Chao Y."/>
            <person name="Chu M."/>
            <person name="Cheng C."/>
            <person name="Hour A."/>
            <person name="Lee P."/>
            <person name="Lin S."/>
            <person name="Lin Y."/>
            <person name="Liou J."/>
            <person name="Liu S."/>
            <person name="Hsing Y."/>
            <person name="Raghuvanshi S."/>
            <person name="Mohanty A."/>
            <person name="Bharti A.K."/>
            <person name="Gaur A."/>
            <person name="Gupta V."/>
            <person name="Kumar D."/>
            <person name="Ravi V."/>
            <person name="Vij S."/>
            <person name="Kapur A."/>
            <person name="Khurana P."/>
            <person name="Khurana P."/>
            <person name="Khurana J.P."/>
            <person name="Tyagi A.K."/>
            <person name="Gaikwad K."/>
            <person name="Singh A."/>
            <person name="Dalal V."/>
            <person name="Srivastava S."/>
            <person name="Dixit A."/>
            <person name="Pal A.K."/>
            <person name="Ghazi I.A."/>
            <person name="Yadav M."/>
            <person name="Pandit A."/>
            <person name="Bhargava A."/>
            <person name="Sureshbabu K."/>
            <person name="Batra K."/>
            <person name="Sharma T.R."/>
            <person name="Mohapatra T."/>
            <person name="Singh N.K."/>
            <person name="Messing J."/>
            <person name="Nelson A.B."/>
            <person name="Fuks G."/>
            <person name="Kavchok S."/>
            <person name="Keizer G."/>
            <person name="Linton E."/>
            <person name="Llaca V."/>
            <person name="Song R."/>
            <person name="Tanyolac B."/>
            <person name="Young S."/>
            <person name="Ho-Il K."/>
            <person name="Hahn J.H."/>
            <person name="Sangsakoo G."/>
            <person name="Vanavichit A."/>
            <person name="de Mattos Luiz.A.T."/>
            <person name="Zimmer P.D."/>
            <person name="Malone G."/>
            <person name="Dellagostin O."/>
            <person name="de Oliveira A.C."/>
            <person name="Bevan M."/>
            <person name="Bancroft I."/>
            <person name="Minx P."/>
            <person name="Cordum H."/>
            <person name="Wilson R."/>
            <person name="Cheng Z."/>
            <person name="Jin W."/>
            <person name="Jiang J."/>
            <person name="Leong S.A."/>
            <person name="Iwama H."/>
            <person name="Gojobori T."/>
            <person name="Itoh T."/>
            <person name="Niimura Y."/>
            <person name="Fujii Y."/>
            <person name="Habara T."/>
            <person name="Sakai H."/>
            <person name="Sato Y."/>
            <person name="Wilson G."/>
            <person name="Kumar K."/>
            <person name="McCouch S."/>
            <person name="Juretic N."/>
            <person name="Hoen D."/>
            <person name="Wright S."/>
            <person name="Bruskiewich R."/>
            <person name="Bureau T."/>
            <person name="Miyao A."/>
            <person name="Hirochika H."/>
            <person name="Nishikawa T."/>
            <person name="Kadowaki K."/>
            <person name="Sugiura M."/>
            <person name="Burr B."/>
            <person name="Sasaki T."/>
        </authorList>
    </citation>
    <scope>NUCLEOTIDE SEQUENCE [LARGE SCALE GENOMIC DNA]</scope>
    <source>
        <strain evidence="2">cv. Nipponbare</strain>
    </source>
</reference>